<keyword evidence="13" id="KW-0539">Nucleus</keyword>
<dbReference type="InterPro" id="IPR029710">
    <property type="entry name" value="LIG4"/>
</dbReference>
<dbReference type="FunFam" id="2.40.50.140:FF:000234">
    <property type="entry name" value="DNA ligase"/>
    <property type="match status" value="1"/>
</dbReference>
<dbReference type="Gene3D" id="3.40.50.10190">
    <property type="entry name" value="BRCT domain"/>
    <property type="match status" value="2"/>
</dbReference>
<dbReference type="SUPFAM" id="SSF50249">
    <property type="entry name" value="Nucleic acid-binding proteins"/>
    <property type="match status" value="1"/>
</dbReference>
<dbReference type="GO" id="GO:0006303">
    <property type="term" value="P:double-strand break repair via nonhomologous end joining"/>
    <property type="evidence" value="ECO:0007669"/>
    <property type="project" value="TreeGrafter"/>
</dbReference>
<organism evidence="22 23">
    <name type="scientific">Cucurbitaria berberidis CBS 394.84</name>
    <dbReference type="NCBI Taxonomy" id="1168544"/>
    <lineage>
        <taxon>Eukaryota</taxon>
        <taxon>Fungi</taxon>
        <taxon>Dikarya</taxon>
        <taxon>Ascomycota</taxon>
        <taxon>Pezizomycotina</taxon>
        <taxon>Dothideomycetes</taxon>
        <taxon>Pleosporomycetidae</taxon>
        <taxon>Pleosporales</taxon>
        <taxon>Pleosporineae</taxon>
        <taxon>Cucurbitariaceae</taxon>
        <taxon>Cucurbitaria</taxon>
    </lineage>
</organism>
<evidence type="ECO:0000256" key="10">
    <source>
        <dbReference type="ARBA" id="ARBA00022842"/>
    </source>
</evidence>
<dbReference type="InterPro" id="IPR044125">
    <property type="entry name" value="Adenylation_DNA_ligase_IV"/>
</dbReference>
<dbReference type="CDD" id="cd07903">
    <property type="entry name" value="Adenylation_DNA_ligase_IV"/>
    <property type="match status" value="1"/>
</dbReference>
<proteinExistence type="inferred from homology"/>
<dbReference type="GO" id="GO:0046872">
    <property type="term" value="F:metal ion binding"/>
    <property type="evidence" value="ECO:0007669"/>
    <property type="project" value="UniProtKB-KW"/>
</dbReference>
<keyword evidence="6" id="KW-0677">Repeat</keyword>
<dbReference type="InterPro" id="IPR036420">
    <property type="entry name" value="BRCT_dom_sf"/>
</dbReference>
<dbReference type="GO" id="GO:0003677">
    <property type="term" value="F:DNA binding"/>
    <property type="evidence" value="ECO:0007669"/>
    <property type="project" value="InterPro"/>
</dbReference>
<dbReference type="Pfam" id="PF04679">
    <property type="entry name" value="DNA_ligase_A_C"/>
    <property type="match status" value="1"/>
</dbReference>
<evidence type="ECO:0000256" key="12">
    <source>
        <dbReference type="ARBA" id="ARBA00023204"/>
    </source>
</evidence>
<keyword evidence="12 16" id="KW-0234">DNA repair</keyword>
<keyword evidence="9 16" id="KW-0067">ATP-binding</keyword>
<dbReference type="InterPro" id="IPR012309">
    <property type="entry name" value="DNA_ligase_ATP-dep_C"/>
</dbReference>
<evidence type="ECO:0000256" key="14">
    <source>
        <dbReference type="ARBA" id="ARBA00034003"/>
    </source>
</evidence>
<comment type="caution">
    <text evidence="22">The sequence shown here is derived from an EMBL/GenBank/DDBJ whole genome shotgun (WGS) entry which is preliminary data.</text>
</comment>
<evidence type="ECO:0000256" key="1">
    <source>
        <dbReference type="ARBA" id="ARBA00001946"/>
    </source>
</evidence>
<comment type="cofactor">
    <cofactor evidence="1">
        <name>Mg(2+)</name>
        <dbReference type="ChEBI" id="CHEBI:18420"/>
    </cofactor>
</comment>
<reference evidence="22" key="1">
    <citation type="submission" date="2020-01" db="EMBL/GenBank/DDBJ databases">
        <authorList>
            <consortium name="DOE Joint Genome Institute"/>
            <person name="Haridas S."/>
            <person name="Albert R."/>
            <person name="Binder M."/>
            <person name="Bloem J."/>
            <person name="Labutti K."/>
            <person name="Salamov A."/>
            <person name="Andreopoulos B."/>
            <person name="Baker S.E."/>
            <person name="Barry K."/>
            <person name="Bills G."/>
            <person name="Bluhm B.H."/>
            <person name="Cannon C."/>
            <person name="Castanera R."/>
            <person name="Culley D.E."/>
            <person name="Daum C."/>
            <person name="Ezra D."/>
            <person name="Gonzalez J.B."/>
            <person name="Henrissat B."/>
            <person name="Kuo A."/>
            <person name="Liang C."/>
            <person name="Lipzen A."/>
            <person name="Lutzoni F."/>
            <person name="Magnuson J."/>
            <person name="Mondo S."/>
            <person name="Nolan M."/>
            <person name="Ohm R."/>
            <person name="Pangilinan J."/>
            <person name="Park H.-J."/>
            <person name="Ramirez L."/>
            <person name="Alfaro M."/>
            <person name="Sun H."/>
            <person name="Tritt A."/>
            <person name="Yoshinaga Y."/>
            <person name="Zwiers L.-H."/>
            <person name="Turgeon B.G."/>
            <person name="Goodwin S.B."/>
            <person name="Spatafora J.W."/>
            <person name="Crous P.W."/>
            <person name="Grigoriev I.V."/>
        </authorList>
    </citation>
    <scope>NUCLEOTIDE SEQUENCE</scope>
    <source>
        <strain evidence="22">CBS 394.84</strain>
    </source>
</reference>
<dbReference type="NCBIfam" id="TIGR00574">
    <property type="entry name" value="dnl1"/>
    <property type="match status" value="1"/>
</dbReference>
<dbReference type="InterPro" id="IPR016059">
    <property type="entry name" value="DNA_ligase_ATP-dep_CS"/>
</dbReference>
<dbReference type="Gene3D" id="3.30.470.30">
    <property type="entry name" value="DNA ligase/mRNA capping enzyme"/>
    <property type="match status" value="1"/>
</dbReference>
<dbReference type="InterPro" id="IPR012308">
    <property type="entry name" value="DNA_ligase_ATP-dep_N"/>
</dbReference>
<dbReference type="AlphaFoldDB" id="A0A9P4LC53"/>
<keyword evidence="7 16" id="KW-0547">Nucleotide-binding</keyword>
<dbReference type="GeneID" id="63850392"/>
<evidence type="ECO:0000256" key="17">
    <source>
        <dbReference type="RuleBase" id="RU004196"/>
    </source>
</evidence>
<accession>A0A9P4LC53</accession>
<comment type="function">
    <text evidence="15">DNA ligase involved in DNA non-homologous end joining (NHEJ); required for double-strand break (DSB) repair.</text>
</comment>
<dbReference type="CDD" id="cd07968">
    <property type="entry name" value="OBF_DNA_ligase_IV"/>
    <property type="match status" value="1"/>
</dbReference>
<comment type="catalytic activity">
    <reaction evidence="14 16">
        <text>ATP + (deoxyribonucleotide)n-3'-hydroxyl + 5'-phospho-(deoxyribonucleotide)m = (deoxyribonucleotide)n+m + AMP + diphosphate.</text>
        <dbReference type="EC" id="6.5.1.1"/>
    </reaction>
</comment>
<evidence type="ECO:0000256" key="7">
    <source>
        <dbReference type="ARBA" id="ARBA00022741"/>
    </source>
</evidence>
<dbReference type="Pfam" id="PF04675">
    <property type="entry name" value="DNA_ligase_A_N"/>
    <property type="match status" value="1"/>
</dbReference>
<evidence type="ECO:0000256" key="3">
    <source>
        <dbReference type="ARBA" id="ARBA00007572"/>
    </source>
</evidence>
<feature type="compositionally biased region" description="Basic residues" evidence="19">
    <location>
        <begin position="59"/>
        <end position="69"/>
    </location>
</feature>
<feature type="region of interest" description="Disordered" evidence="19">
    <location>
        <begin position="55"/>
        <end position="82"/>
    </location>
</feature>
<evidence type="ECO:0000259" key="21">
    <source>
        <dbReference type="PROSITE" id="PS50172"/>
    </source>
</evidence>
<keyword evidence="4 16" id="KW-0436">Ligase</keyword>
<dbReference type="PROSITE" id="PS00697">
    <property type="entry name" value="DNA_LIGASE_A1"/>
    <property type="match status" value="1"/>
</dbReference>
<comment type="subcellular location">
    <subcellularLocation>
        <location evidence="2">Nucleus</location>
    </subcellularLocation>
</comment>
<dbReference type="Gene3D" id="2.40.50.140">
    <property type="entry name" value="Nucleic acid-binding proteins"/>
    <property type="match status" value="1"/>
</dbReference>
<dbReference type="SUPFAM" id="SSF52113">
    <property type="entry name" value="BRCT domain"/>
    <property type="match status" value="2"/>
</dbReference>
<keyword evidence="23" id="KW-1185">Reference proteome</keyword>
<evidence type="ECO:0000256" key="8">
    <source>
        <dbReference type="ARBA" id="ARBA00022763"/>
    </source>
</evidence>
<dbReference type="SMART" id="SM00292">
    <property type="entry name" value="BRCT"/>
    <property type="match status" value="2"/>
</dbReference>
<evidence type="ECO:0000256" key="9">
    <source>
        <dbReference type="ARBA" id="ARBA00022840"/>
    </source>
</evidence>
<keyword evidence="18" id="KW-0175">Coiled coil</keyword>
<dbReference type="PANTHER" id="PTHR45997">
    <property type="entry name" value="DNA LIGASE 4"/>
    <property type="match status" value="1"/>
</dbReference>
<dbReference type="Pfam" id="PF16589">
    <property type="entry name" value="BRCT_2"/>
    <property type="match status" value="1"/>
</dbReference>
<protein>
    <recommendedName>
        <fullName evidence="16">DNA ligase</fullName>
        <ecNumber evidence="16">6.5.1.1</ecNumber>
    </recommendedName>
</protein>
<dbReference type="GO" id="GO:0006297">
    <property type="term" value="P:nucleotide-excision repair, DNA gap filling"/>
    <property type="evidence" value="ECO:0007669"/>
    <property type="project" value="TreeGrafter"/>
</dbReference>
<dbReference type="SUPFAM" id="SSF117018">
    <property type="entry name" value="ATP-dependent DNA ligase DNA-binding domain"/>
    <property type="match status" value="1"/>
</dbReference>
<evidence type="ECO:0000256" key="11">
    <source>
        <dbReference type="ARBA" id="ARBA00023172"/>
    </source>
</evidence>
<dbReference type="GO" id="GO:0071897">
    <property type="term" value="P:DNA biosynthetic process"/>
    <property type="evidence" value="ECO:0007669"/>
    <property type="project" value="InterPro"/>
</dbReference>
<dbReference type="Proteomes" id="UP000800039">
    <property type="component" value="Unassembled WGS sequence"/>
</dbReference>
<feature type="domain" description="BRCT" evidence="21">
    <location>
        <begin position="895"/>
        <end position="991"/>
    </location>
</feature>
<evidence type="ECO:0000256" key="13">
    <source>
        <dbReference type="ARBA" id="ARBA00023242"/>
    </source>
</evidence>
<comment type="similarity">
    <text evidence="3 17">Belongs to the ATP-dependent DNA ligase family.</text>
</comment>
<dbReference type="GO" id="GO:0006310">
    <property type="term" value="P:DNA recombination"/>
    <property type="evidence" value="ECO:0007669"/>
    <property type="project" value="UniProtKB-KW"/>
</dbReference>
<dbReference type="OrthoDB" id="151490at2759"/>
<evidence type="ECO:0000256" key="6">
    <source>
        <dbReference type="ARBA" id="ARBA00022737"/>
    </source>
</evidence>
<evidence type="ECO:0000256" key="19">
    <source>
        <dbReference type="SAM" id="MobiDB-lite"/>
    </source>
</evidence>
<keyword evidence="5" id="KW-0479">Metal-binding</keyword>
<evidence type="ECO:0000313" key="23">
    <source>
        <dbReference type="Proteomes" id="UP000800039"/>
    </source>
</evidence>
<keyword evidence="10" id="KW-0460">Magnesium</keyword>
<evidence type="ECO:0000259" key="20">
    <source>
        <dbReference type="PROSITE" id="PS50160"/>
    </source>
</evidence>
<dbReference type="EC" id="6.5.1.1" evidence="16"/>
<dbReference type="GO" id="GO:0032807">
    <property type="term" value="C:DNA ligase IV complex"/>
    <property type="evidence" value="ECO:0007669"/>
    <property type="project" value="TreeGrafter"/>
</dbReference>
<gene>
    <name evidence="22" type="ORF">K460DRAFT_365226</name>
</gene>
<sequence length="992" mass="113872">MADDTEMPDADAVRENTLIYGREELDEKYPTRPVNLHKTLPFHTLFTDLFDPLMDTQKRKQPPGPRRRVGPTGHSNMSPHEAKRNIIERFIANWRKQVGDDFYPAMRLIIPEKDRDRAMYGLKEKAIAKVLIKLTKISKDSDDAKHMLNWKLPGQLHKASASTAGDFTGRCYEVLSSRQLRTELSDMSIAEVNNALDKLSQVGSEDEQIKIFQRFYRRMNAEEMTWLIRIILRQMKIGATEKTFLDIWHPDAETLFNISSNLRRVCWELYDPEIRLDGEDTGLSLMQCFQPQLAAFQDKVGSFDKMVTRFQSNPEDDAFWIEEKLDGERMQLHMIEDPDAPGGKLFGFWSRKAKDYAYLYGKHFQGDDAGALTRFIKDAFGKNVRNIILDGEMITWDMDVDHIVGFGTLKTAAISEKENKTNKDTGQRPLFRVFDCVYLNDKLLTQYTLRDRRHALESAIKGVHRRLEIHPYIEARSATEIEPALRKVVAESSEGLVLKNPRSMYRLNERNNDWMKVKPEYMSEFGESLDCVVVGGYFGSGHRGGAHSSFLCALLVNKNAKPGDADYEKCLSLFKVGGGFSRDDYAAVRGRTEGKWKDWDPRRPPPFVELGGHDQNRQHERPDQWIKPSDSVVLECKAASVEGSDKFRVGLTLRFPRFKQLRVDKRWDQALSLQEFYDVKDNVEKERSEKEKEFKIEQSRRKKARTSKKPLTVVGNETVTTPYAGPESKLFNGLSFYIMTEQIHPMKKSKADLEALVKANGGKIVQRDSEDKSLVIVADKRLIKVASLEKRGTNNIVKPVWIEDCVQQSAVDVEALPYLLPFEPNRHMFYLHDNDQLHFEENVDENGDSYARDITDVDEMRRLLSGMKKPESHSNFDRGTFLEQLEDHGESLAHLKTHMFSNMRVAFDTDDNCAWNSRAQLAKNYIFFGGGKVADIDEDGLTHIIVPNGQEAATLKKGGSKVTNLSRTVGVEWVEKCWEEGTRVDEERFQWG</sequence>
<dbReference type="RefSeq" id="XP_040791901.1">
    <property type="nucleotide sequence ID" value="XM_040933141.1"/>
</dbReference>
<dbReference type="InterPro" id="IPR001357">
    <property type="entry name" value="BRCT_dom"/>
</dbReference>
<dbReference type="EMBL" id="ML976615">
    <property type="protein sequence ID" value="KAF1849338.1"/>
    <property type="molecule type" value="Genomic_DNA"/>
</dbReference>
<name>A0A9P4LC53_9PLEO</name>
<evidence type="ECO:0000256" key="15">
    <source>
        <dbReference type="ARBA" id="ARBA00043870"/>
    </source>
</evidence>
<evidence type="ECO:0000256" key="18">
    <source>
        <dbReference type="SAM" id="Coils"/>
    </source>
</evidence>
<evidence type="ECO:0000313" key="22">
    <source>
        <dbReference type="EMBL" id="KAF1849338.1"/>
    </source>
</evidence>
<dbReference type="Pfam" id="PF01068">
    <property type="entry name" value="DNA_ligase_A_M"/>
    <property type="match status" value="1"/>
</dbReference>
<feature type="domain" description="BRCT" evidence="21">
    <location>
        <begin position="726"/>
        <end position="808"/>
    </location>
</feature>
<dbReference type="InterPro" id="IPR000977">
    <property type="entry name" value="DNA_ligase_ATP-dep"/>
</dbReference>
<dbReference type="FunFam" id="3.30.470.30:FF:000013">
    <property type="entry name" value="DNA ligase"/>
    <property type="match status" value="1"/>
</dbReference>
<dbReference type="InterPro" id="IPR012310">
    <property type="entry name" value="DNA_ligase_ATP-dep_cent"/>
</dbReference>
<dbReference type="Gene3D" id="1.10.3260.10">
    <property type="entry name" value="DNA ligase, ATP-dependent, N-terminal domain"/>
    <property type="match status" value="1"/>
</dbReference>
<evidence type="ECO:0000256" key="2">
    <source>
        <dbReference type="ARBA" id="ARBA00004123"/>
    </source>
</evidence>
<dbReference type="InterPro" id="IPR036599">
    <property type="entry name" value="DNA_ligase_N_sf"/>
</dbReference>
<dbReference type="InterPro" id="IPR012340">
    <property type="entry name" value="NA-bd_OB-fold"/>
</dbReference>
<dbReference type="SUPFAM" id="SSF56091">
    <property type="entry name" value="DNA ligase/mRNA capping enzyme, catalytic domain"/>
    <property type="match status" value="1"/>
</dbReference>
<dbReference type="PROSITE" id="PS50172">
    <property type="entry name" value="BRCT"/>
    <property type="match status" value="2"/>
</dbReference>
<dbReference type="CDD" id="cd17722">
    <property type="entry name" value="BRCT_DNA_ligase_IV_rpt1"/>
    <property type="match status" value="1"/>
</dbReference>
<feature type="domain" description="ATP-dependent DNA ligase family profile" evidence="20">
    <location>
        <begin position="431"/>
        <end position="556"/>
    </location>
</feature>
<evidence type="ECO:0000256" key="16">
    <source>
        <dbReference type="RuleBase" id="RU000617"/>
    </source>
</evidence>
<evidence type="ECO:0000256" key="4">
    <source>
        <dbReference type="ARBA" id="ARBA00022598"/>
    </source>
</evidence>
<dbReference type="PROSITE" id="PS50160">
    <property type="entry name" value="DNA_LIGASE_A3"/>
    <property type="match status" value="1"/>
</dbReference>
<dbReference type="PANTHER" id="PTHR45997:SF1">
    <property type="entry name" value="DNA LIGASE 4"/>
    <property type="match status" value="1"/>
</dbReference>
<dbReference type="GO" id="GO:0005524">
    <property type="term" value="F:ATP binding"/>
    <property type="evidence" value="ECO:0007669"/>
    <property type="project" value="UniProtKB-KW"/>
</dbReference>
<keyword evidence="8 16" id="KW-0227">DNA damage</keyword>
<evidence type="ECO:0000256" key="5">
    <source>
        <dbReference type="ARBA" id="ARBA00022723"/>
    </source>
</evidence>
<keyword evidence="11 16" id="KW-0233">DNA recombination</keyword>
<feature type="coiled-coil region" evidence="18">
    <location>
        <begin position="673"/>
        <end position="700"/>
    </location>
</feature>
<dbReference type="FunFam" id="1.10.3260.10:FF:000008">
    <property type="entry name" value="DNA ligase 4"/>
    <property type="match status" value="1"/>
</dbReference>
<dbReference type="GO" id="GO:0003910">
    <property type="term" value="F:DNA ligase (ATP) activity"/>
    <property type="evidence" value="ECO:0007669"/>
    <property type="project" value="UniProtKB-EC"/>
</dbReference>